<keyword evidence="6 9" id="KW-1133">Transmembrane helix</keyword>
<keyword evidence="7 9" id="KW-0811">Translocation</keyword>
<protein>
    <recommendedName>
        <fullName evidence="9">Sec-independent protein translocase protein TatB</fullName>
    </recommendedName>
</protein>
<evidence type="ECO:0000256" key="6">
    <source>
        <dbReference type="ARBA" id="ARBA00022989"/>
    </source>
</evidence>
<organism evidence="11 12">
    <name type="scientific">Amycolatopsis acididurans</name>
    <dbReference type="NCBI Taxonomy" id="2724524"/>
    <lineage>
        <taxon>Bacteria</taxon>
        <taxon>Bacillati</taxon>
        <taxon>Actinomycetota</taxon>
        <taxon>Actinomycetes</taxon>
        <taxon>Pseudonocardiales</taxon>
        <taxon>Pseudonocardiaceae</taxon>
        <taxon>Amycolatopsis</taxon>
    </lineage>
</organism>
<dbReference type="Pfam" id="PF02416">
    <property type="entry name" value="TatA_B_E"/>
    <property type="match status" value="1"/>
</dbReference>
<evidence type="ECO:0000256" key="10">
    <source>
        <dbReference type="SAM" id="MobiDB-lite"/>
    </source>
</evidence>
<dbReference type="HAMAP" id="MF_00237">
    <property type="entry name" value="TatB"/>
    <property type="match status" value="1"/>
</dbReference>
<feature type="compositionally biased region" description="Pro residues" evidence="10">
    <location>
        <begin position="116"/>
        <end position="126"/>
    </location>
</feature>
<evidence type="ECO:0000256" key="1">
    <source>
        <dbReference type="ARBA" id="ARBA00004167"/>
    </source>
</evidence>
<keyword evidence="5 9" id="KW-0653">Protein transport</keyword>
<dbReference type="InterPro" id="IPR018448">
    <property type="entry name" value="TatB"/>
</dbReference>
<comment type="similarity">
    <text evidence="9">Belongs to the TatB family.</text>
</comment>
<comment type="caution">
    <text evidence="11">The sequence shown here is derived from an EMBL/GenBank/DDBJ whole genome shotgun (WGS) entry which is preliminary data.</text>
</comment>
<comment type="subcellular location">
    <subcellularLocation>
        <location evidence="9">Cell membrane</location>
        <topology evidence="9">Single-pass membrane protein</topology>
    </subcellularLocation>
    <subcellularLocation>
        <location evidence="1">Membrane</location>
        <topology evidence="1">Single-pass membrane protein</topology>
    </subcellularLocation>
</comment>
<dbReference type="Gene3D" id="1.20.5.3310">
    <property type="match status" value="1"/>
</dbReference>
<evidence type="ECO:0000256" key="7">
    <source>
        <dbReference type="ARBA" id="ARBA00023010"/>
    </source>
</evidence>
<keyword evidence="2 9" id="KW-0813">Transport</keyword>
<dbReference type="RefSeq" id="WP_168522488.1">
    <property type="nucleotide sequence ID" value="NZ_JAAXLS010000059.1"/>
</dbReference>
<comment type="subunit">
    <text evidence="9">The Tat system comprises two distinct complexes: a TatABC complex, containing multiple copies of TatA, TatB and TatC subunits, and a separate TatA complex, containing only TatA subunits. Substrates initially bind to the TatABC complex, which probably triggers association of the separate TatA complex to form the active translocon.</text>
</comment>
<evidence type="ECO:0000256" key="3">
    <source>
        <dbReference type="ARBA" id="ARBA00022475"/>
    </source>
</evidence>
<dbReference type="PRINTS" id="PR01506">
    <property type="entry name" value="TATBPROTEIN"/>
</dbReference>
<sequence length="126" mass="14029">MLEFSWTHILILVVAGLFILGPERLPQAAAWLGKTVRQVREFVSGAQQQLRDEMGDEFEEFRKPLQDLRELRSFDPRRALTAHLFDGDTDPLDLTGTGITPATNGHTAPRDRLAPGQPPPTDPDAT</sequence>
<feature type="region of interest" description="Disordered" evidence="10">
    <location>
        <begin position="85"/>
        <end position="126"/>
    </location>
</feature>
<dbReference type="EMBL" id="JAAXLS010000059">
    <property type="protein sequence ID" value="NKQ58550.1"/>
    <property type="molecule type" value="Genomic_DNA"/>
</dbReference>
<comment type="function">
    <text evidence="9">Part of the twin-arginine translocation (Tat) system that transports large folded proteins containing a characteristic twin-arginine motif in their signal peptide across membranes. Together with TatC, TatB is part of a receptor directly interacting with Tat signal peptides. TatB may form an oligomeric binding site that transiently accommodates folded Tat precursor proteins before their translocation.</text>
</comment>
<keyword evidence="12" id="KW-1185">Reference proteome</keyword>
<evidence type="ECO:0000313" key="11">
    <source>
        <dbReference type="EMBL" id="NKQ58550.1"/>
    </source>
</evidence>
<evidence type="ECO:0000256" key="5">
    <source>
        <dbReference type="ARBA" id="ARBA00022927"/>
    </source>
</evidence>
<keyword evidence="8 9" id="KW-0472">Membrane</keyword>
<dbReference type="NCBIfam" id="TIGR01410">
    <property type="entry name" value="tatB"/>
    <property type="match status" value="1"/>
</dbReference>
<proteinExistence type="inferred from homology"/>
<evidence type="ECO:0000313" key="12">
    <source>
        <dbReference type="Proteomes" id="UP000715441"/>
    </source>
</evidence>
<dbReference type="Proteomes" id="UP000715441">
    <property type="component" value="Unassembled WGS sequence"/>
</dbReference>
<reference evidence="11 12" key="1">
    <citation type="submission" date="2020-04" db="EMBL/GenBank/DDBJ databases">
        <title>Novel species.</title>
        <authorList>
            <person name="Teo W.F.A."/>
            <person name="Lipun K."/>
            <person name="Srisuk N."/>
            <person name="Duangmal K."/>
        </authorList>
    </citation>
    <scope>NUCLEOTIDE SEQUENCE [LARGE SCALE GENOMIC DNA]</scope>
    <source>
        <strain evidence="11 12">K13G38</strain>
    </source>
</reference>
<evidence type="ECO:0000256" key="9">
    <source>
        <dbReference type="HAMAP-Rule" id="MF_00237"/>
    </source>
</evidence>
<dbReference type="InterPro" id="IPR003369">
    <property type="entry name" value="TatA/B/E"/>
</dbReference>
<gene>
    <name evidence="9 11" type="primary">tatB</name>
    <name evidence="11" type="ORF">HFP15_37460</name>
</gene>
<evidence type="ECO:0000256" key="2">
    <source>
        <dbReference type="ARBA" id="ARBA00022448"/>
    </source>
</evidence>
<keyword evidence="3 9" id="KW-1003">Cell membrane</keyword>
<evidence type="ECO:0000256" key="8">
    <source>
        <dbReference type="ARBA" id="ARBA00023136"/>
    </source>
</evidence>
<keyword evidence="4 9" id="KW-0812">Transmembrane</keyword>
<accession>A0ABX1JI86</accession>
<name>A0ABX1JI86_9PSEU</name>
<evidence type="ECO:0000256" key="4">
    <source>
        <dbReference type="ARBA" id="ARBA00022692"/>
    </source>
</evidence>